<feature type="region of interest" description="Disordered" evidence="1">
    <location>
        <begin position="1"/>
        <end position="39"/>
    </location>
</feature>
<evidence type="ECO:0000256" key="1">
    <source>
        <dbReference type="SAM" id="MobiDB-lite"/>
    </source>
</evidence>
<feature type="compositionally biased region" description="Basic and acidic residues" evidence="1">
    <location>
        <begin position="1"/>
        <end position="21"/>
    </location>
</feature>
<accession>A0A9W8LC94</accession>
<feature type="region of interest" description="Disordered" evidence="1">
    <location>
        <begin position="242"/>
        <end position="265"/>
    </location>
</feature>
<sequence>MDKSAKLPPKTEYKDVDDINSKDSSSLGTKPVSDSDPGLLGRIALSATQLAGSISQGKSMFGSDALAEAKLGRREGSASTSQSHATEGIQAQAIYAQRRPELASTVGGAASAFRQHLRATTGREEQAHAAGDNRPSHETVIDYKGKGTSTEYHDRQSLLHGGSHQVGLAQNLDGQDVAKLLSQTMPASMSIMPTDAAAAYEQHQPQLTHQGQSQPRAIDPVAYLQSASYAVDMELFDHQVPQSARGTTNGHTLSASPGGASRGWDEHGASVLEEWQLNEAWDRAWMDTAWGSAHKKDPVEPKADPVLPSHKNLSYLLKPRI</sequence>
<dbReference type="EMBL" id="JANBUH010000009">
    <property type="protein sequence ID" value="KAJ2757030.1"/>
    <property type="molecule type" value="Genomic_DNA"/>
</dbReference>
<organism evidence="2 3">
    <name type="scientific">Coemansia pectinata</name>
    <dbReference type="NCBI Taxonomy" id="1052879"/>
    <lineage>
        <taxon>Eukaryota</taxon>
        <taxon>Fungi</taxon>
        <taxon>Fungi incertae sedis</taxon>
        <taxon>Zoopagomycota</taxon>
        <taxon>Kickxellomycotina</taxon>
        <taxon>Kickxellomycetes</taxon>
        <taxon>Kickxellales</taxon>
        <taxon>Kickxellaceae</taxon>
        <taxon>Coemansia</taxon>
    </lineage>
</organism>
<evidence type="ECO:0000313" key="2">
    <source>
        <dbReference type="EMBL" id="KAJ2757030.1"/>
    </source>
</evidence>
<dbReference type="AlphaFoldDB" id="A0A9W8LC94"/>
<name>A0A9W8LC94_9FUNG</name>
<evidence type="ECO:0000313" key="3">
    <source>
        <dbReference type="Proteomes" id="UP001140011"/>
    </source>
</evidence>
<dbReference type="Proteomes" id="UP001140011">
    <property type="component" value="Unassembled WGS sequence"/>
</dbReference>
<reference evidence="2" key="1">
    <citation type="submission" date="2022-07" db="EMBL/GenBank/DDBJ databases">
        <title>Phylogenomic reconstructions and comparative analyses of Kickxellomycotina fungi.</title>
        <authorList>
            <person name="Reynolds N.K."/>
            <person name="Stajich J.E."/>
            <person name="Barry K."/>
            <person name="Grigoriev I.V."/>
            <person name="Crous P."/>
            <person name="Smith M.E."/>
        </authorList>
    </citation>
    <scope>NUCLEOTIDE SEQUENCE</scope>
    <source>
        <strain evidence="2">BCRC 34297</strain>
    </source>
</reference>
<proteinExistence type="predicted"/>
<protein>
    <submittedName>
        <fullName evidence="2">Uncharacterized protein</fullName>
    </submittedName>
</protein>
<feature type="region of interest" description="Disordered" evidence="1">
    <location>
        <begin position="119"/>
        <end position="139"/>
    </location>
</feature>
<gene>
    <name evidence="2" type="ORF">GGI19_000383</name>
</gene>
<feature type="compositionally biased region" description="Polar residues" evidence="1">
    <location>
        <begin position="242"/>
        <end position="255"/>
    </location>
</feature>
<comment type="caution">
    <text evidence="2">The sequence shown here is derived from an EMBL/GenBank/DDBJ whole genome shotgun (WGS) entry which is preliminary data.</text>
</comment>
<keyword evidence="3" id="KW-1185">Reference proteome</keyword>
<dbReference type="OrthoDB" id="5588573at2759"/>